<dbReference type="EMBL" id="JAABLP010000008">
    <property type="protein sequence ID" value="NBN66047.1"/>
    <property type="molecule type" value="Genomic_DNA"/>
</dbReference>
<dbReference type="InterPro" id="IPR007351">
    <property type="entry name" value="YjbR"/>
</dbReference>
<dbReference type="InterPro" id="IPR058532">
    <property type="entry name" value="YjbR/MT2646/Rv2570-like"/>
</dbReference>
<accession>A0ABW9ZSP2</accession>
<dbReference type="Gene3D" id="3.90.1150.30">
    <property type="match status" value="1"/>
</dbReference>
<dbReference type="PANTHER" id="PTHR35145">
    <property type="entry name" value="CYTOPLASMIC PROTEIN-RELATED"/>
    <property type="match status" value="1"/>
</dbReference>
<protein>
    <submittedName>
        <fullName evidence="1">MmcQ/YjbR family DNA-binding protein</fullName>
    </submittedName>
</protein>
<name>A0ABW9ZSP2_9HYPH</name>
<sequence length="116" mass="12334">MTRADFDTFCAGLPATSHVVQWGGCSVWKVGGKIFAIWSGADADGQVSFKASDLSGAMLRDTPRYRPAPYLARAGWLQLVSTAQTDPDEIRAYVAAAHGLVTAGLPKRLRLALGLA</sequence>
<dbReference type="PANTHER" id="PTHR35145:SF1">
    <property type="entry name" value="CYTOPLASMIC PROTEIN"/>
    <property type="match status" value="1"/>
</dbReference>
<comment type="caution">
    <text evidence="1">The sequence shown here is derived from an EMBL/GenBank/DDBJ whole genome shotgun (WGS) entry which is preliminary data.</text>
</comment>
<evidence type="ECO:0000313" key="1">
    <source>
        <dbReference type="EMBL" id="NBN66047.1"/>
    </source>
</evidence>
<dbReference type="SUPFAM" id="SSF142906">
    <property type="entry name" value="YjbR-like"/>
    <property type="match status" value="1"/>
</dbReference>
<dbReference type="GO" id="GO:0003677">
    <property type="term" value="F:DNA binding"/>
    <property type="evidence" value="ECO:0007669"/>
    <property type="project" value="UniProtKB-KW"/>
</dbReference>
<keyword evidence="2" id="KW-1185">Reference proteome</keyword>
<dbReference type="RefSeq" id="WP_161678157.1">
    <property type="nucleotide sequence ID" value="NZ_JAABLP010000008.1"/>
</dbReference>
<keyword evidence="1" id="KW-0238">DNA-binding</keyword>
<dbReference type="Pfam" id="PF04237">
    <property type="entry name" value="YjbR"/>
    <property type="match status" value="1"/>
</dbReference>
<evidence type="ECO:0000313" key="2">
    <source>
        <dbReference type="Proteomes" id="UP000541347"/>
    </source>
</evidence>
<proteinExistence type="predicted"/>
<organism evidence="1 2">
    <name type="scientific">Pannonibacter tanglangensis</name>
    <dbReference type="NCBI Taxonomy" id="2750084"/>
    <lineage>
        <taxon>Bacteria</taxon>
        <taxon>Pseudomonadati</taxon>
        <taxon>Pseudomonadota</taxon>
        <taxon>Alphaproteobacteria</taxon>
        <taxon>Hyphomicrobiales</taxon>
        <taxon>Stappiaceae</taxon>
        <taxon>Pannonibacter</taxon>
    </lineage>
</organism>
<dbReference type="InterPro" id="IPR038056">
    <property type="entry name" value="YjbR-like_sf"/>
</dbReference>
<dbReference type="Proteomes" id="UP000541347">
    <property type="component" value="Unassembled WGS sequence"/>
</dbReference>
<reference evidence="1 2" key="1">
    <citation type="submission" date="2020-01" db="EMBL/GenBank/DDBJ databases">
        <authorList>
            <person name="Peng S.Y."/>
            <person name="Li J."/>
            <person name="Wang M."/>
            <person name="Wang L."/>
            <person name="Wang C.Q."/>
            <person name="Wang J.R."/>
        </authorList>
    </citation>
    <scope>NUCLEOTIDE SEQUENCE [LARGE SCALE GENOMIC DNA]</scope>
    <source>
        <strain evidence="1 2">XCT-34</strain>
    </source>
</reference>
<gene>
    <name evidence="1" type="ORF">GWI71_20345</name>
</gene>